<proteinExistence type="predicted"/>
<keyword evidence="2" id="KW-0963">Cytoplasm</keyword>
<feature type="region of interest" description="Disordered" evidence="3">
    <location>
        <begin position="110"/>
        <end position="158"/>
    </location>
</feature>
<feature type="domain" description="RNA-binding protein vts1-like alpha-helical" evidence="4">
    <location>
        <begin position="63"/>
        <end position="107"/>
    </location>
</feature>
<dbReference type="Pfam" id="PF25479">
    <property type="entry name" value="Vts1"/>
    <property type="match status" value="1"/>
</dbReference>
<feature type="compositionally biased region" description="Pro residues" evidence="3">
    <location>
        <begin position="139"/>
        <end position="153"/>
    </location>
</feature>
<dbReference type="PANTHER" id="PTHR12515">
    <property type="entry name" value="STERILE ALPHA MOTIF DOMAIN CONTAINING PROTEIN 4-RELATED"/>
    <property type="match status" value="1"/>
</dbReference>
<evidence type="ECO:0000313" key="5">
    <source>
        <dbReference type="EMBL" id="KAJ3033197.1"/>
    </source>
</evidence>
<organism evidence="5 6">
    <name type="scientific">Rhizophlyctis rosea</name>
    <dbReference type="NCBI Taxonomy" id="64517"/>
    <lineage>
        <taxon>Eukaryota</taxon>
        <taxon>Fungi</taxon>
        <taxon>Fungi incertae sedis</taxon>
        <taxon>Chytridiomycota</taxon>
        <taxon>Chytridiomycota incertae sedis</taxon>
        <taxon>Chytridiomycetes</taxon>
        <taxon>Rhizophlyctidales</taxon>
        <taxon>Rhizophlyctidaceae</taxon>
        <taxon>Rhizophlyctis</taxon>
    </lineage>
</organism>
<evidence type="ECO:0000256" key="3">
    <source>
        <dbReference type="SAM" id="MobiDB-lite"/>
    </source>
</evidence>
<protein>
    <recommendedName>
        <fullName evidence="4">RNA-binding protein vts1-like alpha-helical domain-containing protein</fullName>
    </recommendedName>
</protein>
<evidence type="ECO:0000256" key="1">
    <source>
        <dbReference type="ARBA" id="ARBA00004496"/>
    </source>
</evidence>
<comment type="caution">
    <text evidence="5">The sequence shown here is derived from an EMBL/GenBank/DDBJ whole genome shotgun (WGS) entry which is preliminary data.</text>
</comment>
<reference evidence="5" key="1">
    <citation type="submission" date="2020-05" db="EMBL/GenBank/DDBJ databases">
        <title>Phylogenomic resolution of chytrid fungi.</title>
        <authorList>
            <person name="Stajich J.E."/>
            <person name="Amses K."/>
            <person name="Simmons R."/>
            <person name="Seto K."/>
            <person name="Myers J."/>
            <person name="Bonds A."/>
            <person name="Quandt C.A."/>
            <person name="Barry K."/>
            <person name="Liu P."/>
            <person name="Grigoriev I."/>
            <person name="Longcore J.E."/>
            <person name="James T.Y."/>
        </authorList>
    </citation>
    <scope>NUCLEOTIDE SEQUENCE</scope>
    <source>
        <strain evidence="5">JEL0318</strain>
    </source>
</reference>
<keyword evidence="6" id="KW-1185">Reference proteome</keyword>
<evidence type="ECO:0000256" key="2">
    <source>
        <dbReference type="ARBA" id="ARBA00022490"/>
    </source>
</evidence>
<feature type="compositionally biased region" description="Low complexity" evidence="3">
    <location>
        <begin position="119"/>
        <end position="133"/>
    </location>
</feature>
<dbReference type="AlphaFoldDB" id="A0AAD5WYQ5"/>
<dbReference type="PANTHER" id="PTHR12515:SF5">
    <property type="entry name" value="PROTEIN SMAUG"/>
    <property type="match status" value="1"/>
</dbReference>
<sequence length="296" mass="32454">MSANVESVQKGGTQRPSSEVLAAHYKSPEAEAIDRWFEDLSYYERTLEQMARAKLDENFREELKHIEQWFNVLSDPERTTALYSLLQHTNQVQIRFFITVLQQMAQKDPAVSTPTAKTPSTPGVPTPGVSTPGVSGGPGPAPGLPHAGPPRVPSPAVSVGGGIPSSMRHIAEGDEDEKYLGIVKGNRRLYDRHSAPNADEKFAQYLGDLRVVPDDLHRTEQPGVEYVLDDYPSYKRASRTSVTMSPIIRPKTPLDGDAINSADWSLNPSPATPSLGNGTFSPVILPRQVEEYDVPI</sequence>
<dbReference type="GO" id="GO:0000932">
    <property type="term" value="C:P-body"/>
    <property type="evidence" value="ECO:0007669"/>
    <property type="project" value="TreeGrafter"/>
</dbReference>
<name>A0AAD5WYQ5_9FUNG</name>
<dbReference type="InterPro" id="IPR050897">
    <property type="entry name" value="SMAUG/VTS1_RNA-bind"/>
</dbReference>
<dbReference type="Proteomes" id="UP001212841">
    <property type="component" value="Unassembled WGS sequence"/>
</dbReference>
<evidence type="ECO:0000259" key="4">
    <source>
        <dbReference type="Pfam" id="PF25479"/>
    </source>
</evidence>
<feature type="region of interest" description="Disordered" evidence="3">
    <location>
        <begin position="259"/>
        <end position="280"/>
    </location>
</feature>
<dbReference type="GO" id="GO:0003729">
    <property type="term" value="F:mRNA binding"/>
    <property type="evidence" value="ECO:0007669"/>
    <property type="project" value="TreeGrafter"/>
</dbReference>
<comment type="subcellular location">
    <subcellularLocation>
        <location evidence="1">Cytoplasm</location>
    </subcellularLocation>
</comment>
<feature type="compositionally biased region" description="Polar residues" evidence="3">
    <location>
        <begin position="262"/>
        <end position="280"/>
    </location>
</feature>
<accession>A0AAD5WYQ5</accession>
<dbReference type="EMBL" id="JADGJD010002328">
    <property type="protein sequence ID" value="KAJ3033197.1"/>
    <property type="molecule type" value="Genomic_DNA"/>
</dbReference>
<feature type="non-terminal residue" evidence="5">
    <location>
        <position position="296"/>
    </location>
</feature>
<dbReference type="GO" id="GO:0000289">
    <property type="term" value="P:nuclear-transcribed mRNA poly(A) tail shortening"/>
    <property type="evidence" value="ECO:0007669"/>
    <property type="project" value="TreeGrafter"/>
</dbReference>
<gene>
    <name evidence="5" type="ORF">HK097_004938</name>
</gene>
<dbReference type="InterPro" id="IPR057327">
    <property type="entry name" value="Vts1_dom"/>
</dbReference>
<evidence type="ECO:0000313" key="6">
    <source>
        <dbReference type="Proteomes" id="UP001212841"/>
    </source>
</evidence>